<evidence type="ECO:0000256" key="4">
    <source>
        <dbReference type="ARBA" id="ARBA00022722"/>
    </source>
</evidence>
<keyword evidence="4" id="KW-0540">Nuclease</keyword>
<evidence type="ECO:0000256" key="2">
    <source>
        <dbReference type="ARBA" id="ARBA00009260"/>
    </source>
</evidence>
<proteinExistence type="inferred from homology"/>
<evidence type="ECO:0000313" key="9">
    <source>
        <dbReference type="Proteomes" id="UP000255529"/>
    </source>
</evidence>
<feature type="domain" description="Replication gene A protein-like" evidence="7">
    <location>
        <begin position="141"/>
        <end position="459"/>
    </location>
</feature>
<evidence type="ECO:0000259" key="7">
    <source>
        <dbReference type="Pfam" id="PF05840"/>
    </source>
</evidence>
<dbReference type="EMBL" id="UGYN01000002">
    <property type="protein sequence ID" value="SUI43294.1"/>
    <property type="molecule type" value="Genomic_DNA"/>
</dbReference>
<dbReference type="Proteomes" id="UP000255529">
    <property type="component" value="Unassembled WGS sequence"/>
</dbReference>
<keyword evidence="6" id="KW-0378">Hydrolase</keyword>
<sequence length="840" mass="95776">MAKNSGGRHAPTPPLPYPGSGAPAFEWAFSWNAPLPVIDPTLNRPAEIDKQTEEQIAATLRAHHLLEQQPQLIQRDVRYHINKLEESQGIRRGNAYLTKNFVERVLPRLDLVSDKYRASNNNSDAALCHRFNHLPDAGRADIELLAKDIAAVIKQELSVIDEETGRSSELLNVMALYKGAAALTRRFKQKPPLWKTYQVARWKMTVENTSPAVMRMMSEDWWLRRLRRHSDRWKEHLHIAIGHISKKATPYASRPTVSDWREQKRRTREFLKSMELEDDEGNRISVIDKYDHSVANPAIRRCELMNRIRGFEDICNEMGFVGEFYTLTAPSRFHATNRHGHRNRKWCGASPDETQRYLRNVWERARAKLHRKGFRIFGIRVAEPHGDGTPHWHMLLFMRPEVVDQVRDILRAYACAEDTDELYSERSRKARFHAEAIDPEKGSATGYIAKYISKNIDGYALDGELDDDSGKELKEVAPAVSAWAARWRIRQFQFIGGAPVTVYRELRRMADHETALGLSVEFAAVHDAADDGRWAEYVNAQGGPFVRRDDLIVRSYYESAEATNDYGEDVIRIRGVFSPPVGMDTPIITRTKEWKFVPARAVDLAVDLKGAPAPSRSSVNNCTVQPERLKTKQVKEPPPPPENLDFERITDKERRLLLRRIRSASPEPMKNPFTAVAEGFALPDEGLNLPPIRSILPDPASNKRWREQMRHEQEQRALAYFSLDDGQEAENHRPSTASAGINTIKRPLSKLERQIGSFAESIGFSLNACILKSVARGATVIIDGQRYRARADGCLYQQSTPAATTALTRLTALWHRQIPEQTRLIGDHLRKEAIKQQSEE</sequence>
<dbReference type="GO" id="GO:0016787">
    <property type="term" value="F:hydrolase activity"/>
    <property type="evidence" value="ECO:0007669"/>
    <property type="project" value="UniProtKB-KW"/>
</dbReference>
<name>A0A379YBZ6_9GAMM</name>
<evidence type="ECO:0000256" key="6">
    <source>
        <dbReference type="ARBA" id="ARBA00022801"/>
    </source>
</evidence>
<comment type="similarity">
    <text evidence="2">Belongs to the phage GPA family.</text>
</comment>
<dbReference type="AlphaFoldDB" id="A0A379YBZ6"/>
<accession>A0A379YBZ6</accession>
<reference evidence="8 9" key="1">
    <citation type="submission" date="2018-06" db="EMBL/GenBank/DDBJ databases">
        <authorList>
            <consortium name="Pathogen Informatics"/>
            <person name="Doyle S."/>
        </authorList>
    </citation>
    <scope>NUCLEOTIDE SEQUENCE [LARGE SCALE GENOMIC DNA]</scope>
    <source>
        <strain evidence="8 9">NCTC11544</strain>
    </source>
</reference>
<protein>
    <submittedName>
        <fullName evidence="8">Bacteriophage replication gene A protein (GPA)</fullName>
    </submittedName>
</protein>
<dbReference type="GO" id="GO:0006260">
    <property type="term" value="P:DNA replication"/>
    <property type="evidence" value="ECO:0007669"/>
    <property type="project" value="UniProtKB-KW"/>
</dbReference>
<dbReference type="RefSeq" id="WP_115182687.1">
    <property type="nucleotide sequence ID" value="NZ_CAMKUF010000001.1"/>
</dbReference>
<evidence type="ECO:0000313" key="8">
    <source>
        <dbReference type="EMBL" id="SUI43294.1"/>
    </source>
</evidence>
<keyword evidence="5" id="KW-0255">Endonuclease</keyword>
<keyword evidence="3" id="KW-0235">DNA replication</keyword>
<comment type="function">
    <text evidence="1">Possible endonuclease which induces a single-strand cut and initiates DNA replication.</text>
</comment>
<evidence type="ECO:0000256" key="1">
    <source>
        <dbReference type="ARBA" id="ARBA00003293"/>
    </source>
</evidence>
<organism evidence="8 9">
    <name type="scientific">Serratia quinivorans</name>
    <dbReference type="NCBI Taxonomy" id="137545"/>
    <lineage>
        <taxon>Bacteria</taxon>
        <taxon>Pseudomonadati</taxon>
        <taxon>Pseudomonadota</taxon>
        <taxon>Gammaproteobacteria</taxon>
        <taxon>Enterobacterales</taxon>
        <taxon>Yersiniaceae</taxon>
        <taxon>Serratia</taxon>
    </lineage>
</organism>
<dbReference type="Pfam" id="PF05840">
    <property type="entry name" value="Phage_GPA"/>
    <property type="match status" value="1"/>
</dbReference>
<evidence type="ECO:0000256" key="5">
    <source>
        <dbReference type="ARBA" id="ARBA00022759"/>
    </source>
</evidence>
<evidence type="ECO:0000256" key="3">
    <source>
        <dbReference type="ARBA" id="ARBA00022705"/>
    </source>
</evidence>
<dbReference type="GO" id="GO:0004519">
    <property type="term" value="F:endonuclease activity"/>
    <property type="evidence" value="ECO:0007669"/>
    <property type="project" value="UniProtKB-KW"/>
</dbReference>
<gene>
    <name evidence="8" type="ORF">NCTC11544_00156</name>
</gene>
<dbReference type="InterPro" id="IPR008766">
    <property type="entry name" value="Replication_gene_A-like"/>
</dbReference>